<keyword evidence="1" id="KW-0812">Transmembrane</keyword>
<keyword evidence="1" id="KW-1133">Transmembrane helix</keyword>
<feature type="transmembrane region" description="Helical" evidence="1">
    <location>
        <begin position="33"/>
        <end position="53"/>
    </location>
</feature>
<dbReference type="AlphaFoldDB" id="A0A0D0CIP9"/>
<name>A0A0D0CIP9_9AGAR</name>
<keyword evidence="3" id="KW-1185">Reference proteome</keyword>
<reference evidence="2 3" key="1">
    <citation type="submission" date="2014-04" db="EMBL/GenBank/DDBJ databases">
        <title>Evolutionary Origins and Diversification of the Mycorrhizal Mutualists.</title>
        <authorList>
            <consortium name="DOE Joint Genome Institute"/>
            <consortium name="Mycorrhizal Genomics Consortium"/>
            <person name="Kohler A."/>
            <person name="Kuo A."/>
            <person name="Nagy L.G."/>
            <person name="Floudas D."/>
            <person name="Copeland A."/>
            <person name="Barry K.W."/>
            <person name="Cichocki N."/>
            <person name="Veneault-Fourrey C."/>
            <person name="LaButti K."/>
            <person name="Lindquist E.A."/>
            <person name="Lipzen A."/>
            <person name="Lundell T."/>
            <person name="Morin E."/>
            <person name="Murat C."/>
            <person name="Riley R."/>
            <person name="Ohm R."/>
            <person name="Sun H."/>
            <person name="Tunlid A."/>
            <person name="Henrissat B."/>
            <person name="Grigoriev I.V."/>
            <person name="Hibbett D.S."/>
            <person name="Martin F."/>
        </authorList>
    </citation>
    <scope>NUCLEOTIDE SEQUENCE [LARGE SCALE GENOMIC DNA]</scope>
    <source>
        <strain evidence="2 3">FD-317 M1</strain>
    </source>
</reference>
<dbReference type="EMBL" id="KN834767">
    <property type="protein sequence ID" value="KIK62534.1"/>
    <property type="molecule type" value="Genomic_DNA"/>
</dbReference>
<evidence type="ECO:0000313" key="3">
    <source>
        <dbReference type="Proteomes" id="UP000053593"/>
    </source>
</evidence>
<protein>
    <submittedName>
        <fullName evidence="2">Uncharacterized protein</fullName>
    </submittedName>
</protein>
<organism evidence="2 3">
    <name type="scientific">Collybiopsis luxurians FD-317 M1</name>
    <dbReference type="NCBI Taxonomy" id="944289"/>
    <lineage>
        <taxon>Eukaryota</taxon>
        <taxon>Fungi</taxon>
        <taxon>Dikarya</taxon>
        <taxon>Basidiomycota</taxon>
        <taxon>Agaricomycotina</taxon>
        <taxon>Agaricomycetes</taxon>
        <taxon>Agaricomycetidae</taxon>
        <taxon>Agaricales</taxon>
        <taxon>Marasmiineae</taxon>
        <taxon>Omphalotaceae</taxon>
        <taxon>Collybiopsis</taxon>
        <taxon>Collybiopsis luxurians</taxon>
    </lineage>
</organism>
<evidence type="ECO:0000256" key="1">
    <source>
        <dbReference type="SAM" id="Phobius"/>
    </source>
</evidence>
<accession>A0A0D0CIP9</accession>
<dbReference type="Proteomes" id="UP000053593">
    <property type="component" value="Unassembled WGS sequence"/>
</dbReference>
<feature type="non-terminal residue" evidence="2">
    <location>
        <position position="60"/>
    </location>
</feature>
<keyword evidence="1" id="KW-0472">Membrane</keyword>
<dbReference type="HOGENOM" id="CLU_2948061_0_0_1"/>
<evidence type="ECO:0000313" key="2">
    <source>
        <dbReference type="EMBL" id="KIK62534.1"/>
    </source>
</evidence>
<gene>
    <name evidence="2" type="ORF">GYMLUDRAFT_504090</name>
</gene>
<sequence length="60" mass="6926">MLHCIQTAVSVLRVIEFWTFRYSGGKATLQRPMIMISFTAWIVWPLLVAITVAKLRYNAL</sequence>
<proteinExistence type="predicted"/>